<dbReference type="AlphaFoldDB" id="A0A915D6V1"/>
<evidence type="ECO:0000256" key="5">
    <source>
        <dbReference type="ARBA" id="ARBA00022840"/>
    </source>
</evidence>
<evidence type="ECO:0000256" key="1">
    <source>
        <dbReference type="ARBA" id="ARBA00022598"/>
    </source>
</evidence>
<keyword evidence="1" id="KW-0436">Ligase</keyword>
<evidence type="ECO:0000256" key="4">
    <source>
        <dbReference type="ARBA" id="ARBA00022755"/>
    </source>
</evidence>
<dbReference type="PROSITE" id="PS51273">
    <property type="entry name" value="GATASE_TYPE_1"/>
    <property type="match status" value="1"/>
</dbReference>
<protein>
    <submittedName>
        <fullName evidence="9">Glutamine amidotransferase domain-containing protein</fullName>
    </submittedName>
</protein>
<reference evidence="9" key="1">
    <citation type="submission" date="2022-11" db="UniProtKB">
        <authorList>
            <consortium name="WormBaseParasite"/>
        </authorList>
    </citation>
    <scope>IDENTIFICATION</scope>
</reference>
<keyword evidence="3" id="KW-0332">GMP biosynthesis</keyword>
<feature type="region of interest" description="Disordered" evidence="6">
    <location>
        <begin position="13"/>
        <end position="34"/>
    </location>
</feature>
<accession>A0A915D6V1</accession>
<evidence type="ECO:0000313" key="9">
    <source>
        <dbReference type="WBParaSite" id="jg16618"/>
    </source>
</evidence>
<dbReference type="Proteomes" id="UP000887574">
    <property type="component" value="Unplaced"/>
</dbReference>
<keyword evidence="2" id="KW-0547">Nucleotide-binding</keyword>
<evidence type="ECO:0000256" key="3">
    <source>
        <dbReference type="ARBA" id="ARBA00022749"/>
    </source>
</evidence>
<evidence type="ECO:0000256" key="6">
    <source>
        <dbReference type="SAM" id="MobiDB-lite"/>
    </source>
</evidence>
<keyword evidence="5" id="KW-0067">ATP-binding</keyword>
<evidence type="ECO:0000256" key="2">
    <source>
        <dbReference type="ARBA" id="ARBA00022741"/>
    </source>
</evidence>
<dbReference type="InterPro" id="IPR017926">
    <property type="entry name" value="GATASE"/>
</dbReference>
<feature type="domain" description="Glutamine amidotransferase" evidence="7">
    <location>
        <begin position="93"/>
        <end position="164"/>
    </location>
</feature>
<dbReference type="GO" id="GO:0003921">
    <property type="term" value="F:GMP synthase activity"/>
    <property type="evidence" value="ECO:0007669"/>
    <property type="project" value="TreeGrafter"/>
</dbReference>
<dbReference type="PANTHER" id="PTHR11922">
    <property type="entry name" value="GMP SYNTHASE-RELATED"/>
    <property type="match status" value="1"/>
</dbReference>
<keyword evidence="8" id="KW-1185">Reference proteome</keyword>
<sequence length="171" mass="18732">MSRITSAFNKLMKRSALSSSPSPDEKAVKTTTNSSLVNHQNQSFEKNGHHLNSTDGKPQLNGICAMDIDRASDIDMAEVEEVQQQSIAEKVAILDFGAQYGKVIDRRVRESNVYCELLPLATPASVLVEKGFKAIIISGGPNSVYVPNAPKYDPVIFRCNLPVLVFAMDFS</sequence>
<dbReference type="GO" id="GO:0005829">
    <property type="term" value="C:cytosol"/>
    <property type="evidence" value="ECO:0007669"/>
    <property type="project" value="TreeGrafter"/>
</dbReference>
<dbReference type="SUPFAM" id="SSF52317">
    <property type="entry name" value="Class I glutamine amidotransferase-like"/>
    <property type="match status" value="1"/>
</dbReference>
<dbReference type="GO" id="GO:0005524">
    <property type="term" value="F:ATP binding"/>
    <property type="evidence" value="ECO:0007669"/>
    <property type="project" value="UniProtKB-KW"/>
</dbReference>
<dbReference type="Pfam" id="PF00117">
    <property type="entry name" value="GATase"/>
    <property type="match status" value="1"/>
</dbReference>
<dbReference type="InterPro" id="IPR029062">
    <property type="entry name" value="Class_I_gatase-like"/>
</dbReference>
<dbReference type="WBParaSite" id="jg16618">
    <property type="protein sequence ID" value="jg16618"/>
    <property type="gene ID" value="jg16618"/>
</dbReference>
<keyword evidence="4" id="KW-0658">Purine biosynthesis</keyword>
<name>A0A915D6V1_9BILA</name>
<evidence type="ECO:0000313" key="8">
    <source>
        <dbReference type="Proteomes" id="UP000887574"/>
    </source>
</evidence>
<organism evidence="8 9">
    <name type="scientific">Ditylenchus dipsaci</name>
    <dbReference type="NCBI Taxonomy" id="166011"/>
    <lineage>
        <taxon>Eukaryota</taxon>
        <taxon>Metazoa</taxon>
        <taxon>Ecdysozoa</taxon>
        <taxon>Nematoda</taxon>
        <taxon>Chromadorea</taxon>
        <taxon>Rhabditida</taxon>
        <taxon>Tylenchina</taxon>
        <taxon>Tylenchomorpha</taxon>
        <taxon>Sphaerularioidea</taxon>
        <taxon>Anguinidae</taxon>
        <taxon>Anguininae</taxon>
        <taxon>Ditylenchus</taxon>
    </lineage>
</organism>
<dbReference type="PANTHER" id="PTHR11922:SF2">
    <property type="entry name" value="GMP SYNTHASE [GLUTAMINE-HYDROLYZING]"/>
    <property type="match status" value="1"/>
</dbReference>
<dbReference type="Gene3D" id="3.40.50.880">
    <property type="match status" value="1"/>
</dbReference>
<evidence type="ECO:0000259" key="7">
    <source>
        <dbReference type="Pfam" id="PF00117"/>
    </source>
</evidence>
<proteinExistence type="predicted"/>